<feature type="compositionally biased region" description="Polar residues" evidence="8">
    <location>
        <begin position="784"/>
        <end position="804"/>
    </location>
</feature>
<feature type="repeat" description="ANK" evidence="7">
    <location>
        <begin position="204"/>
        <end position="236"/>
    </location>
</feature>
<feature type="region of interest" description="Disordered" evidence="8">
    <location>
        <begin position="1131"/>
        <end position="1150"/>
    </location>
</feature>
<dbReference type="SUPFAM" id="SSF144083">
    <property type="entry name" value="Magnesium transport protein CorA, transmembrane region"/>
    <property type="match status" value="1"/>
</dbReference>
<keyword evidence="4 9" id="KW-1133">Transmembrane helix</keyword>
<feature type="repeat" description="ANK" evidence="7">
    <location>
        <begin position="136"/>
        <end position="168"/>
    </location>
</feature>
<evidence type="ECO:0000256" key="8">
    <source>
        <dbReference type="SAM" id="MobiDB-lite"/>
    </source>
</evidence>
<keyword evidence="11" id="KW-1185">Reference proteome</keyword>
<dbReference type="Pfam" id="PF01544">
    <property type="entry name" value="CorA"/>
    <property type="match status" value="1"/>
</dbReference>
<feature type="compositionally biased region" description="Basic and acidic residues" evidence="8">
    <location>
        <begin position="1"/>
        <end position="11"/>
    </location>
</feature>
<dbReference type="GO" id="GO:0016020">
    <property type="term" value="C:membrane"/>
    <property type="evidence" value="ECO:0007669"/>
    <property type="project" value="UniProtKB-SubCell"/>
</dbReference>
<evidence type="ECO:0000256" key="3">
    <source>
        <dbReference type="ARBA" id="ARBA00022737"/>
    </source>
</evidence>
<dbReference type="Gene3D" id="1.20.58.340">
    <property type="entry name" value="Magnesium transport protein CorA, transmembrane region"/>
    <property type="match status" value="1"/>
</dbReference>
<dbReference type="InterPro" id="IPR002110">
    <property type="entry name" value="Ankyrin_rpt"/>
</dbReference>
<sequence length="1364" mass="153002">MKTIDTPHNDNDSSADSPSNSGDSIAKKLENAIRNNLFDDVKRALDSRDDLVEMLLEYEFTQYCKTETLKVTPLALASVFSELSIVNFLLDRNATVDQTGPPLFLTPLHFASINGRKDIVARILEARADPSLQDNDGNTAFHHASQYGHLETLQILYQQGSREHINQANKRHNAPLHLASGYDHPETAKWLLDSGAAINQAGESAATPLSLACGGGCVNTVRMLLDRGADIHKRNNYSFTPILLVCLNPHLEIFKMLRDQGALISDVTSNKDTCFHQIIDSSQGFTNDSKEIINGLIGGGGNINQPNIHGCPPLHSACRQEKLKFVEYLIRLGADVNQVRSQGNITALMEACCQQDSRITKVLLQYNADTTIANNHGVTALTLAVFFDHLENVKLLIKNGANAVVHAKDGSTPVQVAIKEKGNVKTAIEVLAAKEYYPQNPSQKFHYMERAADVPEIEAGLLKGFESGKYETLEQLYILMYWAISNGALELATKCIDHNEQVLQWIREGATWLHIASKSGTLKVTQLLLDRMTNQQDQPDRPDELAKVEFILQQNSLGDSPLTICIDRGHHQLEEEYWSKIRQLHTSGNSFVESYPAVVDRILELLATYEKPGHETILGEFLHKEGVQNSKHFTTLHWAVYGSQAVVVWWLLSKNGYSSDDVKSALKLVPDTRVSRDIRSLVRKLLENPPPALDRVANPNKNHIHRSSKHVDKIDELGSIVDIISGGQTIKIPYDKASVYDIIYGKGPESIMKKARKDLRQRDLDSLKKALGQTRLEQDRRSYASCSGGTAAQCSSSLRPVESTSSEHDKYDNEESSGDTPRDLRLRWIHLPVNQLHLMQDLVSRLSHDSKRSETEYMAIMKHFNRSWTALAAGAGRYYMKPQFVRKQENDTQNLAGDSGGNQVPRKSNTGFCTALYMPYLTIGTYISGEDKSATTANHLDSDKSTKERNSREVIHEPITLDQYYYPTIANTSARDNDQVLSKFLQSKRKQHEGVKQLGTMTKKKILIVNQLWIWIIDEKTIITATSEKFNQNSSQSIQLDPKSSGGLLQTALNNILNGEAKGRFERATTAHSVMELLLGAATGSFMDPSVEIFNEKSKGPIEIFRESIRDVADKENSLFRDFLRGLHEAEKKKGQLPDEEVDPNSPATRPASLNRYHVISSETELLDMIRDIRDELHMLSSLAEDQEFVWKQAFATNNLMNLNFYTPTDIKKDLKNMLSEADKTENYINNLLDLRQAEFGRLQAYDSAKQSNIIFIFTIITIIFLPLSFLTSLFALDVSDFPHESGSVKYKAWWLFPILLGATALVSIPTIILAWNVNALSGKFRPRNNIASESSETSTRAQNAKRGLRDLRRRARKQDKHAV</sequence>
<comment type="subcellular location">
    <subcellularLocation>
        <location evidence="1">Membrane</location>
        <topology evidence="1">Multi-pass membrane protein</topology>
    </subcellularLocation>
</comment>
<feature type="repeat" description="ANK" evidence="7">
    <location>
        <begin position="309"/>
        <end position="341"/>
    </location>
</feature>
<dbReference type="PANTHER" id="PTHR24171">
    <property type="entry name" value="ANKYRIN REPEAT DOMAIN-CONTAINING PROTEIN 39-RELATED"/>
    <property type="match status" value="1"/>
</dbReference>
<feature type="compositionally biased region" description="Low complexity" evidence="8">
    <location>
        <begin position="12"/>
        <end position="24"/>
    </location>
</feature>
<dbReference type="InterPro" id="IPR002523">
    <property type="entry name" value="MgTranspt_CorA/ZnTranspt_ZntB"/>
</dbReference>
<organism evidence="10 11">
    <name type="scientific">Sclerotinia trifoliorum</name>
    <dbReference type="NCBI Taxonomy" id="28548"/>
    <lineage>
        <taxon>Eukaryota</taxon>
        <taxon>Fungi</taxon>
        <taxon>Dikarya</taxon>
        <taxon>Ascomycota</taxon>
        <taxon>Pezizomycotina</taxon>
        <taxon>Leotiomycetes</taxon>
        <taxon>Helotiales</taxon>
        <taxon>Sclerotiniaceae</taxon>
        <taxon>Sclerotinia</taxon>
    </lineage>
</organism>
<reference evidence="10" key="1">
    <citation type="submission" date="2020-10" db="EMBL/GenBank/DDBJ databases">
        <authorList>
            <person name="Kusch S."/>
        </authorList>
    </citation>
    <scope>NUCLEOTIDE SEQUENCE</scope>
    <source>
        <strain evidence="10">SwB9</strain>
    </source>
</reference>
<dbReference type="OrthoDB" id="341259at2759"/>
<dbReference type="SMART" id="SM00248">
    <property type="entry name" value="ANK"/>
    <property type="match status" value="14"/>
</dbReference>
<comment type="caution">
    <text evidence="10">The sequence shown here is derived from an EMBL/GenBank/DDBJ whole genome shotgun (WGS) entry which is preliminary data.</text>
</comment>
<gene>
    <name evidence="10" type="ORF">SCLTRI_LOCUS2254</name>
</gene>
<keyword evidence="3" id="KW-0677">Repeat</keyword>
<keyword evidence="5 7" id="KW-0040">ANK repeat</keyword>
<proteinExistence type="predicted"/>
<feature type="repeat" description="ANK" evidence="7">
    <location>
        <begin position="508"/>
        <end position="540"/>
    </location>
</feature>
<name>A0A8H2VQM0_9HELO</name>
<evidence type="ECO:0000256" key="9">
    <source>
        <dbReference type="SAM" id="Phobius"/>
    </source>
</evidence>
<evidence type="ECO:0000256" key="5">
    <source>
        <dbReference type="ARBA" id="ARBA00023043"/>
    </source>
</evidence>
<keyword evidence="6 9" id="KW-0472">Membrane</keyword>
<evidence type="ECO:0000313" key="10">
    <source>
        <dbReference type="EMBL" id="CAD6442463.1"/>
    </source>
</evidence>
<feature type="transmembrane region" description="Helical" evidence="9">
    <location>
        <begin position="1254"/>
        <end position="1275"/>
    </location>
</feature>
<dbReference type="PRINTS" id="PR01415">
    <property type="entry name" value="ANKYRIN"/>
</dbReference>
<dbReference type="SUPFAM" id="SSF48403">
    <property type="entry name" value="Ankyrin repeat"/>
    <property type="match status" value="2"/>
</dbReference>
<dbReference type="InterPro" id="IPR036770">
    <property type="entry name" value="Ankyrin_rpt-contain_sf"/>
</dbReference>
<dbReference type="Proteomes" id="UP000624404">
    <property type="component" value="Unassembled WGS sequence"/>
</dbReference>
<protein>
    <submittedName>
        <fullName evidence="10">4cecb410-8850-4ae9-86e2-1cd6439bea72</fullName>
    </submittedName>
</protein>
<keyword evidence="2 9" id="KW-0812">Transmembrane</keyword>
<feature type="region of interest" description="Disordered" evidence="8">
    <location>
        <begin position="1"/>
        <end position="24"/>
    </location>
</feature>
<feature type="repeat" description="ANK" evidence="7">
    <location>
        <begin position="376"/>
        <end position="408"/>
    </location>
</feature>
<feature type="repeat" description="ANK" evidence="7">
    <location>
        <begin position="106"/>
        <end position="135"/>
    </location>
</feature>
<dbReference type="PROSITE" id="PS50297">
    <property type="entry name" value="ANK_REP_REGION"/>
    <property type="match status" value="7"/>
</dbReference>
<evidence type="ECO:0000256" key="7">
    <source>
        <dbReference type="PROSITE-ProRule" id="PRU00023"/>
    </source>
</evidence>
<dbReference type="PROSITE" id="PS50088">
    <property type="entry name" value="ANK_REPEAT"/>
    <property type="match status" value="7"/>
</dbReference>
<dbReference type="Pfam" id="PF12796">
    <property type="entry name" value="Ank_2"/>
    <property type="match status" value="2"/>
</dbReference>
<evidence type="ECO:0000313" key="11">
    <source>
        <dbReference type="Proteomes" id="UP000624404"/>
    </source>
</evidence>
<evidence type="ECO:0000256" key="1">
    <source>
        <dbReference type="ARBA" id="ARBA00004141"/>
    </source>
</evidence>
<feature type="repeat" description="ANK" evidence="7">
    <location>
        <begin position="171"/>
        <end position="203"/>
    </location>
</feature>
<evidence type="ECO:0000256" key="2">
    <source>
        <dbReference type="ARBA" id="ARBA00022692"/>
    </source>
</evidence>
<dbReference type="Gene3D" id="1.25.40.20">
    <property type="entry name" value="Ankyrin repeat-containing domain"/>
    <property type="match status" value="2"/>
</dbReference>
<dbReference type="Pfam" id="PF13637">
    <property type="entry name" value="Ank_4"/>
    <property type="match status" value="1"/>
</dbReference>
<evidence type="ECO:0000256" key="4">
    <source>
        <dbReference type="ARBA" id="ARBA00022989"/>
    </source>
</evidence>
<dbReference type="EMBL" id="CAJHIA010000008">
    <property type="protein sequence ID" value="CAD6442463.1"/>
    <property type="molecule type" value="Genomic_DNA"/>
</dbReference>
<feature type="transmembrane region" description="Helical" evidence="9">
    <location>
        <begin position="1295"/>
        <end position="1318"/>
    </location>
</feature>
<evidence type="ECO:0000256" key="6">
    <source>
        <dbReference type="ARBA" id="ARBA00023136"/>
    </source>
</evidence>
<feature type="region of interest" description="Disordered" evidence="8">
    <location>
        <begin position="778"/>
        <end position="820"/>
    </location>
</feature>
<accession>A0A8H2VQM0</accession>
<dbReference type="GO" id="GO:0046873">
    <property type="term" value="F:metal ion transmembrane transporter activity"/>
    <property type="evidence" value="ECO:0007669"/>
    <property type="project" value="InterPro"/>
</dbReference>
<dbReference type="InterPro" id="IPR045863">
    <property type="entry name" value="CorA_TM1_TM2"/>
</dbReference>